<sequence length="171" mass="18383">MRRLSFFTGMMSGLFERVPRRGAARRGRASGDGITELALALALLSAQGEVSGTRLAREILDEYSGLDRDGQLGFFGCMAGTLDVDPAAIIAAAARVRTMLFEAAATLLGRVRFMSPLKAWGLRIAKRTCMKKAIVAVARKLATMLLAMWKSGTAFWATKREPASAQDLAAA</sequence>
<dbReference type="Proteomes" id="UP000256794">
    <property type="component" value="Unassembled WGS sequence"/>
</dbReference>
<proteinExistence type="predicted"/>
<dbReference type="AlphaFoldDB" id="A0AAQ0HD17"/>
<evidence type="ECO:0000313" key="2">
    <source>
        <dbReference type="Proteomes" id="UP000256794"/>
    </source>
</evidence>
<accession>A0AAQ0HD17</accession>
<dbReference type="Gene3D" id="1.20.140.90">
    <property type="entry name" value="Malonyl-CoA decarboxylase, oligemerization domain"/>
    <property type="match status" value="1"/>
</dbReference>
<reference evidence="1 2" key="1">
    <citation type="submission" date="2018-08" db="EMBL/GenBank/DDBJ databases">
        <title>Genomic Encyclopedia of Archaeal and Bacterial Type Strains, Phase II (KMG-II): from individual species to whole genera.</title>
        <authorList>
            <person name="Goeker M."/>
        </authorList>
    </citation>
    <scope>NUCLEOTIDE SEQUENCE [LARGE SCALE GENOMIC DNA]</scope>
    <source>
        <strain evidence="1 2">DSM 582</strain>
    </source>
</reference>
<organism evidence="1 2">
    <name type="scientific">Paracoccus versutus</name>
    <name type="common">Thiobacillus versutus</name>
    <dbReference type="NCBI Taxonomy" id="34007"/>
    <lineage>
        <taxon>Bacteria</taxon>
        <taxon>Pseudomonadati</taxon>
        <taxon>Pseudomonadota</taxon>
        <taxon>Alphaproteobacteria</taxon>
        <taxon>Rhodobacterales</taxon>
        <taxon>Paracoccaceae</taxon>
        <taxon>Paracoccus</taxon>
    </lineage>
</organism>
<comment type="caution">
    <text evidence="1">The sequence shown here is derived from an EMBL/GenBank/DDBJ whole genome shotgun (WGS) entry which is preliminary data.</text>
</comment>
<evidence type="ECO:0008006" key="3">
    <source>
        <dbReference type="Google" id="ProtNLM"/>
    </source>
</evidence>
<gene>
    <name evidence="1" type="ORF">ATH84_10734</name>
</gene>
<dbReference type="RefSeq" id="WP_036758741.1">
    <property type="nucleotide sequence ID" value="NZ_CP035284.1"/>
</dbReference>
<evidence type="ECO:0000313" key="1">
    <source>
        <dbReference type="EMBL" id="REG27433.1"/>
    </source>
</evidence>
<protein>
    <recommendedName>
        <fullName evidence="3">Transposase IS116/IS110/IS902 family protein</fullName>
    </recommendedName>
</protein>
<keyword evidence="2" id="KW-1185">Reference proteome</keyword>
<name>A0AAQ0HD17_PARVE</name>
<dbReference type="EMBL" id="QUMX01000073">
    <property type="protein sequence ID" value="REG27433.1"/>
    <property type="molecule type" value="Genomic_DNA"/>
</dbReference>
<dbReference type="InterPro" id="IPR038351">
    <property type="entry name" value="MCD_N_sf"/>
</dbReference>